<accession>A0A5C7EJQ6</accession>
<dbReference type="NCBIfam" id="TIGR02532">
    <property type="entry name" value="IV_pilin_GFxxxE"/>
    <property type="match status" value="1"/>
</dbReference>
<sequence>MIARVHPVQSAPGGFSLVEVVIALAVISAIAALAAATLGPWLAFRQSMETERRLKETVQALEAGYRENAMAIDNNPGAVLAFPGGAIANNTTANATTFSAVERYSSLSAAQMASDGFNMPVRVFVSNRLSQQVDGVTLYYHIAAVVSGGRNGQIEPGTGFDIATGRLTLTGDDKGMIVDGYRVQRANYDLTLAKIRRLALAWQDYFQSRYLAVGTRDVSIDYFGSPGTPANRWDSGNSVPNTNGAYVSAVSAGIHSVLGLSVSEVTDAYGQALSIDNSSAMTRNPGNPNPSMATPPYTARVSTVLPGGVVLEMSVSGLY</sequence>
<keyword evidence="1" id="KW-0472">Membrane</keyword>
<dbReference type="InterPro" id="IPR045584">
    <property type="entry name" value="Pilin-like"/>
</dbReference>
<feature type="transmembrane region" description="Helical" evidence="1">
    <location>
        <begin position="20"/>
        <end position="44"/>
    </location>
</feature>
<name>A0A5C7EJQ6_9PROT</name>
<organism evidence="2 3">
    <name type="scientific">Pelomicrobium methylotrophicum</name>
    <dbReference type="NCBI Taxonomy" id="2602750"/>
    <lineage>
        <taxon>Bacteria</taxon>
        <taxon>Pseudomonadati</taxon>
        <taxon>Pseudomonadota</taxon>
        <taxon>Hydrogenophilia</taxon>
        <taxon>Hydrogenophilia incertae sedis</taxon>
        <taxon>Pelomicrobium</taxon>
    </lineage>
</organism>
<keyword evidence="1" id="KW-0812">Transmembrane</keyword>
<dbReference type="PROSITE" id="PS00409">
    <property type="entry name" value="PROKAR_NTER_METHYL"/>
    <property type="match status" value="1"/>
</dbReference>
<dbReference type="EMBL" id="VPFL01000012">
    <property type="protein sequence ID" value="TXF11580.1"/>
    <property type="molecule type" value="Genomic_DNA"/>
</dbReference>
<keyword evidence="3" id="KW-1185">Reference proteome</keyword>
<evidence type="ECO:0000256" key="1">
    <source>
        <dbReference type="SAM" id="Phobius"/>
    </source>
</evidence>
<dbReference type="Proteomes" id="UP000321201">
    <property type="component" value="Unassembled WGS sequence"/>
</dbReference>
<dbReference type="Pfam" id="PF07963">
    <property type="entry name" value="N_methyl"/>
    <property type="match status" value="1"/>
</dbReference>
<evidence type="ECO:0000313" key="3">
    <source>
        <dbReference type="Proteomes" id="UP000321201"/>
    </source>
</evidence>
<dbReference type="SUPFAM" id="SSF54523">
    <property type="entry name" value="Pili subunits"/>
    <property type="match status" value="1"/>
</dbReference>
<protein>
    <submittedName>
        <fullName evidence="2">Prepilin-type N-terminal cleavage/methylation domain-containing protein</fullName>
    </submittedName>
</protein>
<dbReference type="OrthoDB" id="9838279at2"/>
<dbReference type="InParanoid" id="A0A5C7EJQ6"/>
<reference evidence="2 3" key="1">
    <citation type="submission" date="2019-08" db="EMBL/GenBank/DDBJ databases">
        <title>Pelomicrobium methylotrophicum gen. nov., sp. nov. a moderately thermophilic, facultatively anaerobic, lithoautotrophic and methylotrophic bacterium isolated from a terrestrial mud volcano.</title>
        <authorList>
            <person name="Slobodkina G.B."/>
            <person name="Merkel A.Y."/>
            <person name="Slobodkin A.I."/>
        </authorList>
    </citation>
    <scope>NUCLEOTIDE SEQUENCE [LARGE SCALE GENOMIC DNA]</scope>
    <source>
        <strain evidence="2 3">SM250</strain>
    </source>
</reference>
<comment type="caution">
    <text evidence="2">The sequence shown here is derived from an EMBL/GenBank/DDBJ whole genome shotgun (WGS) entry which is preliminary data.</text>
</comment>
<keyword evidence="1" id="KW-1133">Transmembrane helix</keyword>
<dbReference type="InterPro" id="IPR012902">
    <property type="entry name" value="N_methyl_site"/>
</dbReference>
<proteinExistence type="predicted"/>
<gene>
    <name evidence="2" type="ORF">FR698_09580</name>
</gene>
<evidence type="ECO:0000313" key="2">
    <source>
        <dbReference type="EMBL" id="TXF11580.1"/>
    </source>
</evidence>
<dbReference type="AlphaFoldDB" id="A0A5C7EJQ6"/>
<dbReference type="RefSeq" id="WP_147799979.1">
    <property type="nucleotide sequence ID" value="NZ_VPFL01000012.1"/>
</dbReference>